<dbReference type="Proteomes" id="UP000050164">
    <property type="component" value="Unassembled WGS sequence"/>
</dbReference>
<evidence type="ECO:0000313" key="1">
    <source>
        <dbReference type="EMBL" id="CKR94931.1"/>
    </source>
</evidence>
<reference evidence="3 4" key="1">
    <citation type="submission" date="2015-03" db="EMBL/GenBank/DDBJ databases">
        <authorList>
            <consortium name="Pathogen Informatics"/>
        </authorList>
    </citation>
    <scope>NUCLEOTIDE SEQUENCE [LARGE SCALE GENOMIC DNA]</scope>
    <source>
        <strain evidence="1 4">Bir 185</strain>
        <strain evidence="2 3">D00501624</strain>
    </source>
</reference>
<evidence type="ECO:0000313" key="2">
    <source>
        <dbReference type="EMBL" id="CNV34524.1"/>
    </source>
</evidence>
<protein>
    <submittedName>
        <fullName evidence="1">Uncharacterized protein</fullName>
    </submittedName>
</protein>
<dbReference type="EMBL" id="CQQC01000694">
    <property type="protein sequence ID" value="CNV34524.1"/>
    <property type="molecule type" value="Genomic_DNA"/>
</dbReference>
<gene>
    <name evidence="2" type="ORF">ERS007661_02122</name>
    <name evidence="1" type="ORF">ERS027659_02428</name>
</gene>
<proteinExistence type="predicted"/>
<sequence>MLDGEHAQQHQVDHDRLADRRRDRVIYGSWHHYVADETDRIPEGNQEYQIARGPVNDRQITLHNLILLRRSVQLGRSARLAPISDSTVP</sequence>
<name>A0A655A355_MYCTX</name>
<dbReference type="AlphaFoldDB" id="A0A655A355"/>
<accession>A0A655A355</accession>
<evidence type="ECO:0000313" key="4">
    <source>
        <dbReference type="Proteomes" id="UP000050164"/>
    </source>
</evidence>
<dbReference type="EMBL" id="CNFT01000576">
    <property type="protein sequence ID" value="CKR94931.1"/>
    <property type="molecule type" value="Genomic_DNA"/>
</dbReference>
<evidence type="ECO:0000313" key="3">
    <source>
        <dbReference type="Proteomes" id="UP000039217"/>
    </source>
</evidence>
<dbReference type="Proteomes" id="UP000039217">
    <property type="component" value="Unassembled WGS sequence"/>
</dbReference>
<organism evidence="1 4">
    <name type="scientific">Mycobacterium tuberculosis</name>
    <dbReference type="NCBI Taxonomy" id="1773"/>
    <lineage>
        <taxon>Bacteria</taxon>
        <taxon>Bacillati</taxon>
        <taxon>Actinomycetota</taxon>
        <taxon>Actinomycetes</taxon>
        <taxon>Mycobacteriales</taxon>
        <taxon>Mycobacteriaceae</taxon>
        <taxon>Mycobacterium</taxon>
        <taxon>Mycobacterium tuberculosis complex</taxon>
    </lineage>
</organism>